<evidence type="ECO:0000256" key="1">
    <source>
        <dbReference type="ARBA" id="ARBA00004613"/>
    </source>
</evidence>
<dbReference type="PROSITE" id="PS01187">
    <property type="entry name" value="EGF_CA"/>
    <property type="match status" value="3"/>
</dbReference>
<evidence type="ECO:0000256" key="6">
    <source>
        <dbReference type="ARBA" id="ARBA00023157"/>
    </source>
</evidence>
<evidence type="ECO:0000256" key="2">
    <source>
        <dbReference type="ARBA" id="ARBA00022525"/>
    </source>
</evidence>
<keyword evidence="5" id="KW-0677">Repeat</keyword>
<dbReference type="FunFam" id="2.10.25.10:FF:000814">
    <property type="entry name" value="Sushi, von Willebrand factor type A, EGF and pentraxin domain-containing protein 1"/>
    <property type="match status" value="2"/>
</dbReference>
<feature type="domain" description="EGF-like" evidence="10">
    <location>
        <begin position="501"/>
        <end position="536"/>
    </location>
</feature>
<evidence type="ECO:0000313" key="13">
    <source>
        <dbReference type="RefSeq" id="XP_019639757.1"/>
    </source>
</evidence>
<dbReference type="PRINTS" id="PR00010">
    <property type="entry name" value="EGFBLOOD"/>
</dbReference>
<organism evidence="12 13">
    <name type="scientific">Branchiostoma belcheri</name>
    <name type="common">Amphioxus</name>
    <dbReference type="NCBI Taxonomy" id="7741"/>
    <lineage>
        <taxon>Eukaryota</taxon>
        <taxon>Metazoa</taxon>
        <taxon>Chordata</taxon>
        <taxon>Cephalochordata</taxon>
        <taxon>Leptocardii</taxon>
        <taxon>Amphioxiformes</taxon>
        <taxon>Branchiostomatidae</taxon>
        <taxon>Branchiostoma</taxon>
    </lineage>
</organism>
<dbReference type="FunFam" id="3.10.100.10:FF:000107">
    <property type="entry name" value="Uncharacterized protein"/>
    <property type="match status" value="2"/>
</dbReference>
<feature type="domain" description="EGF-like" evidence="10">
    <location>
        <begin position="694"/>
        <end position="732"/>
    </location>
</feature>
<dbReference type="CDD" id="cd00054">
    <property type="entry name" value="EGF_CA"/>
    <property type="match status" value="8"/>
</dbReference>
<gene>
    <name evidence="13" type="primary">LOC109481619</name>
</gene>
<dbReference type="InterPro" id="IPR013032">
    <property type="entry name" value="EGF-like_CS"/>
</dbReference>
<dbReference type="Gene3D" id="2.10.25.10">
    <property type="entry name" value="Laminin"/>
    <property type="match status" value="10"/>
</dbReference>
<dbReference type="GO" id="GO:0007399">
    <property type="term" value="P:nervous system development"/>
    <property type="evidence" value="ECO:0007669"/>
    <property type="project" value="UniProtKB-ARBA"/>
</dbReference>
<dbReference type="GO" id="GO:0005509">
    <property type="term" value="F:calcium ion binding"/>
    <property type="evidence" value="ECO:0007669"/>
    <property type="project" value="InterPro"/>
</dbReference>
<feature type="domain" description="EGF-like" evidence="10">
    <location>
        <begin position="424"/>
        <end position="462"/>
    </location>
</feature>
<feature type="disulfide bond" evidence="8">
    <location>
        <begin position="760"/>
        <end position="769"/>
    </location>
</feature>
<dbReference type="PROSITE" id="PS50041">
    <property type="entry name" value="C_TYPE_LECTIN_2"/>
    <property type="match status" value="2"/>
</dbReference>
<feature type="domain" description="C-type lectin" evidence="11">
    <location>
        <begin position="308"/>
        <end position="422"/>
    </location>
</feature>
<evidence type="ECO:0000313" key="12">
    <source>
        <dbReference type="Proteomes" id="UP000515135"/>
    </source>
</evidence>
<feature type="domain" description="EGF-like" evidence="10">
    <location>
        <begin position="734"/>
        <end position="770"/>
    </location>
</feature>
<dbReference type="PROSITE" id="PS00010">
    <property type="entry name" value="ASX_HYDROXYL"/>
    <property type="match status" value="6"/>
</dbReference>
<dbReference type="FunFam" id="2.10.25.10:FF:000712">
    <property type="entry name" value="Uncharacterized protein"/>
    <property type="match status" value="1"/>
</dbReference>
<dbReference type="SMART" id="SM00181">
    <property type="entry name" value="EGF"/>
    <property type="match status" value="10"/>
</dbReference>
<dbReference type="FunFam" id="2.10.25.10:FF:000334">
    <property type="entry name" value="protein delta homolog 2 isoform X1"/>
    <property type="match status" value="1"/>
</dbReference>
<evidence type="ECO:0000256" key="3">
    <source>
        <dbReference type="ARBA" id="ARBA00022536"/>
    </source>
</evidence>
<dbReference type="GO" id="GO:0007219">
    <property type="term" value="P:Notch signaling pathway"/>
    <property type="evidence" value="ECO:0007669"/>
    <property type="project" value="TreeGrafter"/>
</dbReference>
<feature type="disulfide bond" evidence="8">
    <location>
        <begin position="703"/>
        <end position="720"/>
    </location>
</feature>
<dbReference type="AlphaFoldDB" id="A0A6P5A8V6"/>
<feature type="disulfide bond" evidence="8">
    <location>
        <begin position="256"/>
        <end position="265"/>
    </location>
</feature>
<keyword evidence="12" id="KW-1185">Reference proteome</keyword>
<dbReference type="InterPro" id="IPR016187">
    <property type="entry name" value="CTDL_fold"/>
</dbReference>
<dbReference type="CDD" id="cd00037">
    <property type="entry name" value="CLECT"/>
    <property type="match status" value="2"/>
</dbReference>
<evidence type="ECO:0000256" key="9">
    <source>
        <dbReference type="SAM" id="SignalP"/>
    </source>
</evidence>
<dbReference type="Gene3D" id="3.10.100.10">
    <property type="entry name" value="Mannose-Binding Protein A, subunit A"/>
    <property type="match status" value="2"/>
</dbReference>
<dbReference type="PROSITE" id="PS01186">
    <property type="entry name" value="EGF_2"/>
    <property type="match status" value="8"/>
</dbReference>
<feature type="domain" description="EGF-like" evidence="10">
    <location>
        <begin position="268"/>
        <end position="304"/>
    </location>
</feature>
<keyword evidence="2" id="KW-0964">Secreted</keyword>
<dbReference type="InterPro" id="IPR000152">
    <property type="entry name" value="EGF-type_Asp/Asn_hydroxyl_site"/>
</dbReference>
<feature type="domain" description="EGF-like" evidence="10">
    <location>
        <begin position="464"/>
        <end position="500"/>
    </location>
</feature>
<feature type="disulfide bond" evidence="8">
    <location>
        <begin position="526"/>
        <end position="535"/>
    </location>
</feature>
<dbReference type="SUPFAM" id="SSF57196">
    <property type="entry name" value="EGF/Laminin"/>
    <property type="match status" value="10"/>
</dbReference>
<feature type="disulfide bond" evidence="8">
    <location>
        <begin position="433"/>
        <end position="450"/>
    </location>
</feature>
<dbReference type="FunFam" id="2.10.25.10:FF:000122">
    <property type="entry name" value="Protein crumbs homolog 2"/>
    <property type="match status" value="2"/>
</dbReference>
<feature type="disulfide bond" evidence="8">
    <location>
        <begin position="490"/>
        <end position="499"/>
    </location>
</feature>
<dbReference type="GO" id="GO:0005112">
    <property type="term" value="F:Notch binding"/>
    <property type="evidence" value="ECO:0007669"/>
    <property type="project" value="TreeGrafter"/>
</dbReference>
<feature type="domain" description="EGF-like" evidence="10">
    <location>
        <begin position="538"/>
        <end position="574"/>
    </location>
</feature>
<feature type="disulfide bond" evidence="8">
    <location>
        <begin position="294"/>
        <end position="303"/>
    </location>
</feature>
<dbReference type="SMART" id="SM00034">
    <property type="entry name" value="CLECT"/>
    <property type="match status" value="2"/>
</dbReference>
<comment type="subcellular location">
    <subcellularLocation>
        <location evidence="1">Secreted</location>
    </subcellularLocation>
</comment>
<feature type="domain" description="EGF-like" evidence="10">
    <location>
        <begin position="154"/>
        <end position="190"/>
    </location>
</feature>
<feature type="disulfide bond" evidence="8">
    <location>
        <begin position="505"/>
        <end position="515"/>
    </location>
</feature>
<feature type="disulfide bond" evidence="8">
    <location>
        <begin position="564"/>
        <end position="573"/>
    </location>
</feature>
<feature type="domain" description="C-type lectin" evidence="11">
    <location>
        <begin position="578"/>
        <end position="692"/>
    </location>
</feature>
<feature type="disulfide bond" evidence="8">
    <location>
        <begin position="180"/>
        <end position="189"/>
    </location>
</feature>
<feature type="disulfide bond" evidence="8">
    <location>
        <begin position="722"/>
        <end position="731"/>
    </location>
</feature>
<dbReference type="FunFam" id="2.10.25.10:FF:000857">
    <property type="entry name" value="Uncharacterized protein"/>
    <property type="match status" value="1"/>
</dbReference>
<dbReference type="InterPro" id="IPR001304">
    <property type="entry name" value="C-type_lectin-like"/>
</dbReference>
<evidence type="ECO:0000256" key="4">
    <source>
        <dbReference type="ARBA" id="ARBA00022729"/>
    </source>
</evidence>
<reference evidence="13" key="1">
    <citation type="submission" date="2025-08" db="UniProtKB">
        <authorList>
            <consortium name="RefSeq"/>
        </authorList>
    </citation>
    <scope>IDENTIFICATION</scope>
    <source>
        <tissue evidence="13">Gonad</tissue>
    </source>
</reference>
<feature type="chain" id="PRO_5028325148" evidence="9">
    <location>
        <begin position="24"/>
        <end position="834"/>
    </location>
</feature>
<evidence type="ECO:0000256" key="7">
    <source>
        <dbReference type="ARBA" id="ARBA00023180"/>
    </source>
</evidence>
<dbReference type="GeneID" id="109481619"/>
<evidence type="ECO:0000256" key="5">
    <source>
        <dbReference type="ARBA" id="ARBA00022737"/>
    </source>
</evidence>
<dbReference type="KEGG" id="bbel:109481619"/>
<keyword evidence="3 8" id="KW-0245">EGF-like domain</keyword>
<dbReference type="FunFam" id="2.10.25.10:FF:000117">
    <property type="entry name" value="Delta-like protein"/>
    <property type="match status" value="1"/>
</dbReference>
<name>A0A6P5A8V6_BRABE</name>
<dbReference type="Pfam" id="PF00059">
    <property type="entry name" value="Lectin_C"/>
    <property type="match status" value="2"/>
</dbReference>
<dbReference type="PANTHER" id="PTHR12916">
    <property type="entry name" value="CYTOCHROME C OXIDASE POLYPEPTIDE VIC-2"/>
    <property type="match status" value="1"/>
</dbReference>
<feature type="disulfide bond" evidence="8">
    <location>
        <begin position="452"/>
        <end position="461"/>
    </location>
</feature>
<comment type="caution">
    <text evidence="8">Lacks conserved residue(s) required for the propagation of feature annotation.</text>
</comment>
<feature type="disulfide bond" evidence="8">
    <location>
        <begin position="218"/>
        <end position="227"/>
    </location>
</feature>
<dbReference type="InterPro" id="IPR001881">
    <property type="entry name" value="EGF-like_Ca-bd_dom"/>
</dbReference>
<protein>
    <submittedName>
        <fullName evidence="13">Fibropellin-1-like</fullName>
    </submittedName>
</protein>
<proteinExistence type="predicted"/>
<keyword evidence="6 8" id="KW-1015">Disulfide bond</keyword>
<dbReference type="PROSITE" id="PS00022">
    <property type="entry name" value="EGF_1"/>
    <property type="match status" value="10"/>
</dbReference>
<dbReference type="FunFam" id="2.10.25.10:FF:000045">
    <property type="entry name" value="Slit guidance ligand 2"/>
    <property type="match status" value="1"/>
</dbReference>
<keyword evidence="7" id="KW-0325">Glycoprotein</keyword>
<evidence type="ECO:0000256" key="8">
    <source>
        <dbReference type="PROSITE-ProRule" id="PRU00076"/>
    </source>
</evidence>
<dbReference type="PROSITE" id="PS50026">
    <property type="entry name" value="EGF_3"/>
    <property type="match status" value="10"/>
</dbReference>
<evidence type="ECO:0000259" key="11">
    <source>
        <dbReference type="PROSITE" id="PS50041"/>
    </source>
</evidence>
<dbReference type="SUPFAM" id="SSF56436">
    <property type="entry name" value="C-type lectin-like"/>
    <property type="match status" value="2"/>
</dbReference>
<sequence>MVNMWKFLVFIAAVVVWPDWSVGQEYLTTVGSWNFYKVQASGPMFNDNVKVTCESMGMRYPCYTSGSARCAFRWTSDCITYDHAGVECITLRVLSANLCGTTDGYGSYCQPLDDTFVYCPDYWSDGSAWGVDYETHTFNLHGADYNNMYALCADWDECSSAPCQNQATCQDQINGFTCQCAPGYAGTLCETDIDDCIGVTCQNGAVCHDEFNSITCQCVPGYTGTLCETEIDECGSAPCQNGAVCQDGLNSFTCQCVPGYTGTLCETDIDECASSPCLGGGTCVDHVNGYSCVCPKGHVGDKCETVQYAGGCLLFSSDAVSYPEASQECQTRGGHLVDVKEAELQRLIADTIPTGSDVSPWIGLKMTPGVMTYADGTSVSDQLQWLGSGPPTSCDLCTYLDGTSGYLATTAPCAERHQYVCKSDPKPCQRNICYNNGVCSTCFNDSYSVCSCQAGYEGDLCNIDIDECASNPCQNGGTCLHGVNSYSCHCQVGYGGENCQHVEDCLSSPCVHGTCTDGLASYTCSCENGWTGNNCNQEIDECASNPCWLGGTCLDHVNGYSCVCPKDKAGKHCETVTFAGECYQFSSSALTHQEATLACSTNGGRMVDLKDEQQQLFLADQIAGTTGASNWLAMKAAPLAFMYSDGSAISGPLQWSTSALTNPCDLCVLMDSSDNYLANVAPCTEQHNYVCQDALKPCEQNVCQNGGNCTSCFNGSAAFCRCPDGFEGKVCEINIDECLSNPCQNGGTCQDGVNSYSCRCPTGFLGDHCEFDMDWCSQAQCPLGWTCQDFNFYFLCLHPTPITREFPYQCSSASCPDGMYCTEEGVASFSCKAV</sequence>
<dbReference type="OrthoDB" id="283575at2759"/>
<dbReference type="InterPro" id="IPR018097">
    <property type="entry name" value="EGF_Ca-bd_CS"/>
</dbReference>
<feature type="domain" description="EGF-like" evidence="10">
    <location>
        <begin position="230"/>
        <end position="266"/>
    </location>
</feature>
<dbReference type="InterPro" id="IPR016186">
    <property type="entry name" value="C-type_lectin-like/link_sf"/>
</dbReference>
<dbReference type="Proteomes" id="UP000515135">
    <property type="component" value="Unplaced"/>
</dbReference>
<keyword evidence="4 9" id="KW-0732">Signal</keyword>
<dbReference type="RefSeq" id="XP_019639757.1">
    <property type="nucleotide sequence ID" value="XM_019784198.1"/>
</dbReference>
<feature type="domain" description="EGF-like" evidence="10">
    <location>
        <begin position="192"/>
        <end position="228"/>
    </location>
</feature>
<dbReference type="Pfam" id="PF00008">
    <property type="entry name" value="EGF"/>
    <property type="match status" value="5"/>
</dbReference>
<dbReference type="SMART" id="SM00179">
    <property type="entry name" value="EGF_CA"/>
    <property type="match status" value="8"/>
</dbReference>
<dbReference type="PANTHER" id="PTHR12916:SF9">
    <property type="entry name" value="NEUROGENIC LOCUS NOTCH HOMOLOG PROTEIN 1-RELATED"/>
    <property type="match status" value="1"/>
</dbReference>
<dbReference type="GO" id="GO:0005576">
    <property type="term" value="C:extracellular region"/>
    <property type="evidence" value="ECO:0007669"/>
    <property type="project" value="UniProtKB-SubCell"/>
</dbReference>
<accession>A0A6P5A8V6</accession>
<feature type="signal peptide" evidence="9">
    <location>
        <begin position="1"/>
        <end position="23"/>
    </location>
</feature>
<evidence type="ECO:0000259" key="10">
    <source>
        <dbReference type="PROSITE" id="PS50026"/>
    </source>
</evidence>
<dbReference type="Pfam" id="PF12661">
    <property type="entry name" value="hEGF"/>
    <property type="match status" value="3"/>
</dbReference>
<dbReference type="InterPro" id="IPR000742">
    <property type="entry name" value="EGF"/>
</dbReference>